<name>A0ABQ9X8E3_9EUKA</name>
<evidence type="ECO:0008006" key="3">
    <source>
        <dbReference type="Google" id="ProtNLM"/>
    </source>
</evidence>
<dbReference type="InterPro" id="IPR011050">
    <property type="entry name" value="Pectin_lyase_fold/virulence"/>
</dbReference>
<sequence length="756" mass="82757">MADKLAFVGIDDSGREHSRVRFVLEFLLLLPPPLPQLRLDSSVIFSNCPFTGEAFGKFDCPLLFYNYPGTISILSCSFTNINATFYHYYGGAINVVLEEELNRTYFTARSSNFTNCISRFRGGAIYLEILDDVLIDSCRFDDCSISEVYSFGGGLFIDSANKDVSGKQAKVVDCVLADCFAVARGGGLYNTADLALSVVDTRFERCESMATEGTYSFGGGIHMDVNLPLTVERTHFIGCQSAHGGGAFSMFYDAEVSVSDILVQNCYSGTTGAICIRRYSDAEPFSLSHVYFVGNSMGEDKKFFPAYTGLAESTHKFRDFALLWPSFEDVVPAFTLDDCFTNIIPDSNGMVIGIIYDTTIYKYEPELYFHEEFEKIGPLLTAKPTGIVNQKTGKIELEMKGKTPPISQEYEVTLKEDETGTETKLRMLFSDGTGNVVSGSDSNLPYDTNCTITSIVGVIPDSSSSQMTNGFTIPAVAWPFNLAVTPNYLSFTTPEKPSTLLSATSDLISNDPKFAYVIIHFNKEVSGSFDIVVLEDGKDVTITVSNLVESLGGESSKFIVVGEDHVAVAGNEETAELADSAGCVPAGWTGAGNHHHRSAASKTEEEIWVVLRAVRVLTRGILFSILLSLVSLRLVLLAAFPQLHQSGMLKPKKDSENLQSCGVSSGLPDLLPLCRRHLCRQHPTPPHSLPLFFRLSKSDLPLLFHLHRRRHPPQLALHPLVPLSLVFSSLSHLVPISSNSDLFLSASPTPSNDPAK</sequence>
<dbReference type="SUPFAM" id="SSF51126">
    <property type="entry name" value="Pectin lyase-like"/>
    <property type="match status" value="1"/>
</dbReference>
<evidence type="ECO:0000313" key="1">
    <source>
        <dbReference type="EMBL" id="KAK2948758.1"/>
    </source>
</evidence>
<organism evidence="1 2">
    <name type="scientific">Blattamonas nauphoetae</name>
    <dbReference type="NCBI Taxonomy" id="2049346"/>
    <lineage>
        <taxon>Eukaryota</taxon>
        <taxon>Metamonada</taxon>
        <taxon>Preaxostyla</taxon>
        <taxon>Oxymonadida</taxon>
        <taxon>Blattamonas</taxon>
    </lineage>
</organism>
<keyword evidence="2" id="KW-1185">Reference proteome</keyword>
<dbReference type="EMBL" id="JARBJD010000169">
    <property type="protein sequence ID" value="KAK2948758.1"/>
    <property type="molecule type" value="Genomic_DNA"/>
</dbReference>
<evidence type="ECO:0000313" key="2">
    <source>
        <dbReference type="Proteomes" id="UP001281761"/>
    </source>
</evidence>
<accession>A0ABQ9X8E3</accession>
<protein>
    <recommendedName>
        <fullName evidence="3">Right handed beta helix domain-containing protein</fullName>
    </recommendedName>
</protein>
<comment type="caution">
    <text evidence="1">The sequence shown here is derived from an EMBL/GenBank/DDBJ whole genome shotgun (WGS) entry which is preliminary data.</text>
</comment>
<proteinExistence type="predicted"/>
<dbReference type="Proteomes" id="UP001281761">
    <property type="component" value="Unassembled WGS sequence"/>
</dbReference>
<gene>
    <name evidence="1" type="ORF">BLNAU_16293</name>
</gene>
<reference evidence="1 2" key="1">
    <citation type="journal article" date="2022" name="bioRxiv">
        <title>Genomics of Preaxostyla Flagellates Illuminates Evolutionary Transitions and the Path Towards Mitochondrial Loss.</title>
        <authorList>
            <person name="Novak L.V.F."/>
            <person name="Treitli S.C."/>
            <person name="Pyrih J."/>
            <person name="Halakuc P."/>
            <person name="Pipaliya S.V."/>
            <person name="Vacek V."/>
            <person name="Brzon O."/>
            <person name="Soukal P."/>
            <person name="Eme L."/>
            <person name="Dacks J.B."/>
            <person name="Karnkowska A."/>
            <person name="Elias M."/>
            <person name="Hampl V."/>
        </authorList>
    </citation>
    <scope>NUCLEOTIDE SEQUENCE [LARGE SCALE GENOMIC DNA]</scope>
    <source>
        <strain evidence="1">NAU3</strain>
        <tissue evidence="1">Gut</tissue>
    </source>
</reference>